<dbReference type="EMBL" id="MOXJ01000005">
    <property type="protein sequence ID" value="PDO11132.1"/>
    <property type="molecule type" value="Genomic_DNA"/>
</dbReference>
<feature type="domain" description="AAA+ ATPase" evidence="13">
    <location>
        <begin position="50"/>
        <end position="202"/>
    </location>
</feature>
<evidence type="ECO:0000256" key="7">
    <source>
        <dbReference type="ARBA" id="ARBA00022741"/>
    </source>
</evidence>
<evidence type="ECO:0000256" key="8">
    <source>
        <dbReference type="ARBA" id="ARBA00022833"/>
    </source>
</evidence>
<feature type="region of interest" description="Disordered" evidence="12">
    <location>
        <begin position="599"/>
        <end position="675"/>
    </location>
</feature>
<feature type="compositionally biased region" description="Gly residues" evidence="12">
    <location>
        <begin position="485"/>
        <end position="499"/>
    </location>
</feature>
<evidence type="ECO:0000259" key="13">
    <source>
        <dbReference type="SMART" id="SM00382"/>
    </source>
</evidence>
<dbReference type="Gene3D" id="3.40.50.300">
    <property type="entry name" value="P-loop containing nucleotide triphosphate hydrolases"/>
    <property type="match status" value="1"/>
</dbReference>
<dbReference type="AlphaFoldDB" id="A0A2A6E2H9"/>
<feature type="compositionally biased region" description="Gly residues" evidence="12">
    <location>
        <begin position="385"/>
        <end position="394"/>
    </location>
</feature>
<evidence type="ECO:0000313" key="15">
    <source>
        <dbReference type="Proteomes" id="UP000243688"/>
    </source>
</evidence>
<dbReference type="GO" id="GO:0006261">
    <property type="term" value="P:DNA-templated DNA replication"/>
    <property type="evidence" value="ECO:0007669"/>
    <property type="project" value="TreeGrafter"/>
</dbReference>
<keyword evidence="7" id="KW-0547">Nucleotide-binding</keyword>
<evidence type="ECO:0000256" key="10">
    <source>
        <dbReference type="ARBA" id="ARBA00022932"/>
    </source>
</evidence>
<keyword evidence="8" id="KW-0862">Zinc</keyword>
<dbReference type="CDD" id="cd18137">
    <property type="entry name" value="HLD_clamp_pol_III_gamma_tau"/>
    <property type="match status" value="1"/>
</dbReference>
<organism evidence="14 15">
    <name type="scientific">Candidatus Reconcilbacillus cellulovorans</name>
    <dbReference type="NCBI Taxonomy" id="1906605"/>
    <lineage>
        <taxon>Bacteria</taxon>
        <taxon>Bacillati</taxon>
        <taxon>Bacillota</taxon>
        <taxon>Bacilli</taxon>
        <taxon>Bacillales</taxon>
        <taxon>Paenibacillaceae</taxon>
        <taxon>Candidatus Reconcilbacillus</taxon>
    </lineage>
</organism>
<dbReference type="NCBIfam" id="NF004046">
    <property type="entry name" value="PRK05563.1"/>
    <property type="match status" value="1"/>
</dbReference>
<dbReference type="GO" id="GO:0046872">
    <property type="term" value="F:metal ion binding"/>
    <property type="evidence" value="ECO:0007669"/>
    <property type="project" value="UniProtKB-KW"/>
</dbReference>
<dbReference type="PANTHER" id="PTHR11669">
    <property type="entry name" value="REPLICATION FACTOR C / DNA POLYMERASE III GAMMA-TAU SUBUNIT"/>
    <property type="match status" value="1"/>
</dbReference>
<dbReference type="GO" id="GO:0009360">
    <property type="term" value="C:DNA polymerase III complex"/>
    <property type="evidence" value="ECO:0007669"/>
    <property type="project" value="InterPro"/>
</dbReference>
<evidence type="ECO:0000256" key="9">
    <source>
        <dbReference type="ARBA" id="ARBA00022840"/>
    </source>
</evidence>
<dbReference type="SMART" id="SM00382">
    <property type="entry name" value="AAA"/>
    <property type="match status" value="1"/>
</dbReference>
<evidence type="ECO:0000256" key="3">
    <source>
        <dbReference type="ARBA" id="ARBA00022679"/>
    </source>
</evidence>
<evidence type="ECO:0000256" key="12">
    <source>
        <dbReference type="SAM" id="MobiDB-lite"/>
    </source>
</evidence>
<dbReference type="Pfam" id="PF13177">
    <property type="entry name" value="DNA_pol3_delta2"/>
    <property type="match status" value="1"/>
</dbReference>
<dbReference type="Gene3D" id="1.10.8.60">
    <property type="match status" value="1"/>
</dbReference>
<evidence type="ECO:0000313" key="14">
    <source>
        <dbReference type="EMBL" id="PDO11132.1"/>
    </source>
</evidence>
<feature type="region of interest" description="Disordered" evidence="12">
    <location>
        <begin position="384"/>
        <end position="409"/>
    </location>
</feature>
<dbReference type="InterPro" id="IPR048448">
    <property type="entry name" value="DnaX-like_C"/>
</dbReference>
<accession>A0A2A6E2H9</accession>
<dbReference type="InterPro" id="IPR008921">
    <property type="entry name" value="DNA_pol3_clamp-load_cplx_C"/>
</dbReference>
<protein>
    <recommendedName>
        <fullName evidence="2">DNA-directed DNA polymerase</fullName>
        <ecNumber evidence="2">2.7.7.7</ecNumber>
    </recommendedName>
</protein>
<sequence length="703" mass="75709">MTTTARTGKGEAYVAHLALYRSFRPQTFAEMVGQPHVVRTLQQALREGRVAHAYLFCGPRGTGKTSAAKILAKAVNCLRNDGGRSSPEPCNSCEVCIGVGDGSLLDVLEIDAASNRGVDEIRDIRDKVKFAPTEARRKVYIIDEVHMLTTEAFNALLKTLEEPPAHVMFILATTEPHRLPATIVSRCQRYDFRRVSVEELVERLAFVCREEGVEAEREALEYVAKMSDGGVRDALSLLEQLIAFSAEGRVTLADAMALTGGLEPERLAEAAGAIAAGDVGGAMRVVEAWMRDGRSAEQCAEQLLHYFRDLLVWRTMPDAFARIGRLADPASAQALAARFSEERLFEIVDRLNRTVAEMRYAAQPLTSLEIAVVRLCVESRTFEGGAAGSSGGGTDVATGNSARGTASVSGTAVVVTQPGTAASSELARRVEKLEHELEELRKLLGGRVGLPPAAESVVFPARRSAAEKTAPVPEAVRDASRNGTGVVGAGTGGVSGGSAGNRRPSASLRALAASANASRLRTMKELWSIFLRKLKEEDPLLHAWMMYGEPVAVAEDAVVIAFVNETLRDTAARQDKRERAERVLSEVCGTALKIVPATRKQWSEAESRARAEMAGSSAGTEAVGPRPEESSEREAPSRRGTPSRRDDPSGPSADGPSTDAEPLFRSGAEEEDPPWVREAIELFGRELVVVRDDAPDEANTRKG</sequence>
<dbReference type="InterPro" id="IPR022754">
    <property type="entry name" value="DNA_pol_III_gamma-3"/>
</dbReference>
<dbReference type="Gene3D" id="1.20.272.10">
    <property type="match status" value="1"/>
</dbReference>
<comment type="similarity">
    <text evidence="1">Belongs to the DnaX/STICHEL family.</text>
</comment>
<dbReference type="PANTHER" id="PTHR11669:SF0">
    <property type="entry name" value="PROTEIN STICHEL-LIKE 2"/>
    <property type="match status" value="1"/>
</dbReference>
<dbReference type="InterPro" id="IPR050238">
    <property type="entry name" value="DNA_Rep/Repair_Clamp_Loader"/>
</dbReference>
<name>A0A2A6E2H9_9BACL</name>
<keyword evidence="10" id="KW-0239">DNA-directed DNA polymerase</keyword>
<comment type="catalytic activity">
    <reaction evidence="11">
        <text>DNA(n) + a 2'-deoxyribonucleoside 5'-triphosphate = DNA(n+1) + diphosphate</text>
        <dbReference type="Rhea" id="RHEA:22508"/>
        <dbReference type="Rhea" id="RHEA-COMP:17339"/>
        <dbReference type="Rhea" id="RHEA-COMP:17340"/>
        <dbReference type="ChEBI" id="CHEBI:33019"/>
        <dbReference type="ChEBI" id="CHEBI:61560"/>
        <dbReference type="ChEBI" id="CHEBI:173112"/>
        <dbReference type="EC" id="2.7.7.7"/>
    </reaction>
</comment>
<dbReference type="GO" id="GO:0003887">
    <property type="term" value="F:DNA-directed DNA polymerase activity"/>
    <property type="evidence" value="ECO:0007669"/>
    <property type="project" value="UniProtKB-KW"/>
</dbReference>
<evidence type="ECO:0000256" key="4">
    <source>
        <dbReference type="ARBA" id="ARBA00022695"/>
    </source>
</evidence>
<keyword evidence="4" id="KW-0548">Nucleotidyltransferase</keyword>
<gene>
    <name evidence="14" type="ORF">BLM47_03875</name>
</gene>
<evidence type="ECO:0000256" key="5">
    <source>
        <dbReference type="ARBA" id="ARBA00022705"/>
    </source>
</evidence>
<comment type="caution">
    <text evidence="14">The sequence shown here is derived from an EMBL/GenBank/DDBJ whole genome shotgun (WGS) entry which is preliminary data.</text>
</comment>
<feature type="compositionally biased region" description="Basic and acidic residues" evidence="12">
    <location>
        <begin position="601"/>
        <end position="611"/>
    </location>
</feature>
<dbReference type="InterPro" id="IPR045085">
    <property type="entry name" value="HLD_clamp_pol_III_gamma_tau"/>
</dbReference>
<dbReference type="SUPFAM" id="SSF52540">
    <property type="entry name" value="P-loop containing nucleoside triphosphate hydrolases"/>
    <property type="match status" value="1"/>
</dbReference>
<dbReference type="SUPFAM" id="SSF48019">
    <property type="entry name" value="post-AAA+ oligomerization domain-like"/>
    <property type="match status" value="1"/>
</dbReference>
<dbReference type="GO" id="GO:0005524">
    <property type="term" value="F:ATP binding"/>
    <property type="evidence" value="ECO:0007669"/>
    <property type="project" value="UniProtKB-KW"/>
</dbReference>
<dbReference type="InterPro" id="IPR003593">
    <property type="entry name" value="AAA+_ATPase"/>
</dbReference>
<dbReference type="InterPro" id="IPR027417">
    <property type="entry name" value="P-loop_NTPase"/>
</dbReference>
<dbReference type="Proteomes" id="UP000243688">
    <property type="component" value="Unassembled WGS sequence"/>
</dbReference>
<keyword evidence="6" id="KW-0479">Metal-binding</keyword>
<dbReference type="NCBIfam" id="TIGR02397">
    <property type="entry name" value="dnaX_nterm"/>
    <property type="match status" value="1"/>
</dbReference>
<feature type="compositionally biased region" description="Basic and acidic residues" evidence="12">
    <location>
        <begin position="626"/>
        <end position="648"/>
    </location>
</feature>
<dbReference type="CDD" id="cd00009">
    <property type="entry name" value="AAA"/>
    <property type="match status" value="1"/>
</dbReference>
<dbReference type="GO" id="GO:0003677">
    <property type="term" value="F:DNA binding"/>
    <property type="evidence" value="ECO:0007669"/>
    <property type="project" value="InterPro"/>
</dbReference>
<dbReference type="FunFam" id="1.10.8.60:FF:000013">
    <property type="entry name" value="DNA polymerase III subunit gamma/tau"/>
    <property type="match status" value="1"/>
</dbReference>
<evidence type="ECO:0000256" key="1">
    <source>
        <dbReference type="ARBA" id="ARBA00006360"/>
    </source>
</evidence>
<proteinExistence type="inferred from homology"/>
<evidence type="ECO:0000256" key="6">
    <source>
        <dbReference type="ARBA" id="ARBA00022723"/>
    </source>
</evidence>
<dbReference type="EC" id="2.7.7.7" evidence="2"/>
<keyword evidence="3" id="KW-0808">Transferase</keyword>
<dbReference type="InterPro" id="IPR012763">
    <property type="entry name" value="DNA_pol_III_sug/sutau_N"/>
</dbReference>
<dbReference type="Pfam" id="PF20964">
    <property type="entry name" value="DnaX_C"/>
    <property type="match status" value="1"/>
</dbReference>
<keyword evidence="9" id="KW-0067">ATP-binding</keyword>
<reference evidence="14 15" key="1">
    <citation type="submission" date="2016-12" db="EMBL/GenBank/DDBJ databases">
        <title>Candidatus Reconcilibacillus cellulovorans genome.</title>
        <authorList>
            <person name="Kolinko S."/>
            <person name="Wu Y.-W."/>
            <person name="Tachea F."/>
            <person name="Denzel E."/>
            <person name="Hiras J."/>
            <person name="Baecker N."/>
            <person name="Chan L.J."/>
            <person name="Eichorst S.A."/>
            <person name="Frey D."/>
            <person name="Adams P.D."/>
            <person name="Pray T."/>
            <person name="Tanjore D."/>
            <person name="Petzold C.J."/>
            <person name="Gladden J.M."/>
            <person name="Simmons B.A."/>
            <person name="Singer S.W."/>
        </authorList>
    </citation>
    <scope>NUCLEOTIDE SEQUENCE [LARGE SCALE GENOMIC DNA]</scope>
    <source>
        <strain evidence="14">JTherm</strain>
    </source>
</reference>
<dbReference type="Pfam" id="PF22608">
    <property type="entry name" value="DNAX_ATPase_lid"/>
    <property type="match status" value="1"/>
</dbReference>
<keyword evidence="5" id="KW-0235">DNA replication</keyword>
<dbReference type="FunFam" id="3.40.50.300:FF:000014">
    <property type="entry name" value="DNA polymerase III subunit gamma/tau"/>
    <property type="match status" value="1"/>
</dbReference>
<feature type="region of interest" description="Disordered" evidence="12">
    <location>
        <begin position="469"/>
        <end position="502"/>
    </location>
</feature>
<evidence type="ECO:0000256" key="2">
    <source>
        <dbReference type="ARBA" id="ARBA00012417"/>
    </source>
</evidence>
<evidence type="ECO:0000256" key="11">
    <source>
        <dbReference type="ARBA" id="ARBA00049244"/>
    </source>
</evidence>
<dbReference type="Pfam" id="PF12169">
    <property type="entry name" value="DNA_pol3_gamma3"/>
    <property type="match status" value="1"/>
</dbReference>